<reference evidence="2 3" key="1">
    <citation type="submission" date="2020-07" db="EMBL/GenBank/DDBJ databases">
        <title>Telomere length de novo assembly of all 7 chromosomes of the fungus, Metarhizium brunneum, using a novel assembly pipeline.</title>
        <authorList>
            <person name="Saud z."/>
            <person name="Kortsinoglou A."/>
            <person name="Kouvelis V.N."/>
            <person name="Butt T.M."/>
        </authorList>
    </citation>
    <scope>NUCLEOTIDE SEQUENCE [LARGE SCALE GENOMIC DNA]</scope>
    <source>
        <strain evidence="2 3">4556</strain>
    </source>
</reference>
<dbReference type="SMART" id="SM00516">
    <property type="entry name" value="SEC14"/>
    <property type="match status" value="1"/>
</dbReference>
<dbReference type="KEGG" id="mbrn:26242528"/>
<dbReference type="AlphaFoldDB" id="A0A7D5UVR7"/>
<dbReference type="GeneID" id="26242528"/>
<dbReference type="InterPro" id="IPR011074">
    <property type="entry name" value="CRAL/TRIO_N_dom"/>
</dbReference>
<dbReference type="Pfam" id="PF00650">
    <property type="entry name" value="CRAL_TRIO"/>
    <property type="match status" value="1"/>
</dbReference>
<accession>A0A7D5UVR7</accession>
<dbReference type="PANTHER" id="PTHR46590:SF1">
    <property type="entry name" value="PHOSPHATIDYLINOSITOL TRANSFER PROTEIN CSR1"/>
    <property type="match status" value="1"/>
</dbReference>
<sequence length="477" mass="53565">MASPIPDGHVGNLTAEQEAKLRELWQTVFKLYDILQEHSKKKAAAPAAPPIEVASPKKSRFGLFGGWKAAPEAPAAPAIPEEALKLIACDEEDKFGLVKQFQQVVATQTPESLRAMVLGSVKHEHPDALALRFLRARKWDVNRALVMMFSAMNWRHNEAKVDDDIMANGEEVLVNDEEKGEVKSKVLARDFMKQIRTGKSFIHGTDRQNRPISYVRVRLHRASDQSVESLERYTTYLIETARLALNPPVETATLIFDLSSFTLANMDYVPVKFIIKCFEANYPESLGAILIHNAPWVFKGIWKVISAWLDPVVAAKVHFTYGRKDLEEFIHPSQIIKELGGDEDWDYVYEEPVPGENDAMKDTAARDALQKAREDLAEQFEATTKQWIANPTGAKAAELKAKRESIAAQLRENFWKLDKYVRCRSLYDRQGNIRPGQKTIWYPEAAEKNAVDSAVPGVTTIEQIENAPLAAAAQVTA</sequence>
<dbReference type="InterPro" id="IPR052432">
    <property type="entry name" value="PITP/CRAL-TRIO"/>
</dbReference>
<dbReference type="SUPFAM" id="SSF52087">
    <property type="entry name" value="CRAL/TRIO domain"/>
    <property type="match status" value="1"/>
</dbReference>
<protein>
    <recommendedName>
        <fullName evidence="1">CRAL-TRIO domain-containing protein</fullName>
    </recommendedName>
</protein>
<dbReference type="OrthoDB" id="43460at2759"/>
<dbReference type="SMART" id="SM01100">
    <property type="entry name" value="CRAL_TRIO_N"/>
    <property type="match status" value="1"/>
</dbReference>
<keyword evidence="3" id="KW-1185">Reference proteome</keyword>
<name>A0A7D5UVR7_9HYPO</name>
<dbReference type="EMBL" id="CP058933">
    <property type="protein sequence ID" value="QLI68110.1"/>
    <property type="molecule type" value="Genomic_DNA"/>
</dbReference>
<dbReference type="Gene3D" id="3.40.525.10">
    <property type="entry name" value="CRAL-TRIO lipid binding domain"/>
    <property type="match status" value="1"/>
</dbReference>
<dbReference type="RefSeq" id="XP_014545187.1">
    <property type="nucleotide sequence ID" value="XM_014689701.1"/>
</dbReference>
<dbReference type="SUPFAM" id="SSF46938">
    <property type="entry name" value="CRAL/TRIO N-terminal domain"/>
    <property type="match status" value="1"/>
</dbReference>
<feature type="domain" description="CRAL-TRIO" evidence="1">
    <location>
        <begin position="188"/>
        <end position="347"/>
    </location>
</feature>
<evidence type="ECO:0000313" key="3">
    <source>
        <dbReference type="Proteomes" id="UP000510686"/>
    </source>
</evidence>
<dbReference type="InterPro" id="IPR001251">
    <property type="entry name" value="CRAL-TRIO_dom"/>
</dbReference>
<organism evidence="2 3">
    <name type="scientific">Metarhizium brunneum</name>
    <dbReference type="NCBI Taxonomy" id="500148"/>
    <lineage>
        <taxon>Eukaryota</taxon>
        <taxon>Fungi</taxon>
        <taxon>Dikarya</taxon>
        <taxon>Ascomycota</taxon>
        <taxon>Pezizomycotina</taxon>
        <taxon>Sordariomycetes</taxon>
        <taxon>Hypocreomycetidae</taxon>
        <taxon>Hypocreales</taxon>
        <taxon>Clavicipitaceae</taxon>
        <taxon>Metarhizium</taxon>
    </lineage>
</organism>
<dbReference type="PROSITE" id="PS50191">
    <property type="entry name" value="CRAL_TRIO"/>
    <property type="match status" value="1"/>
</dbReference>
<dbReference type="PANTHER" id="PTHR46590">
    <property type="entry name" value="PHOSPHATIDYLINOSITOL TRANSFER PROTEIN CSR1-RELATED"/>
    <property type="match status" value="1"/>
</dbReference>
<dbReference type="InterPro" id="IPR036865">
    <property type="entry name" value="CRAL-TRIO_dom_sf"/>
</dbReference>
<dbReference type="Proteomes" id="UP000510686">
    <property type="component" value="Chromosome 2"/>
</dbReference>
<evidence type="ECO:0000313" key="2">
    <source>
        <dbReference type="EMBL" id="QLI68110.1"/>
    </source>
</evidence>
<gene>
    <name evidence="2" type="ORF">G6M90_00g050870</name>
</gene>
<dbReference type="CDD" id="cd00170">
    <property type="entry name" value="SEC14"/>
    <property type="match status" value="1"/>
</dbReference>
<dbReference type="InterPro" id="IPR036273">
    <property type="entry name" value="CRAL/TRIO_N_dom_sf"/>
</dbReference>
<evidence type="ECO:0000259" key="1">
    <source>
        <dbReference type="PROSITE" id="PS50191"/>
    </source>
</evidence>
<proteinExistence type="predicted"/>
<dbReference type="Pfam" id="PF03765">
    <property type="entry name" value="CRAL_TRIO_N"/>
    <property type="match status" value="1"/>
</dbReference>